<sequence length="230" mass="26023">MMLLTGTKPSQPSTEAQLNNFNTEMQKLATKLEQGLQDINMRLAGLSQQVEVLKHGCDVRFIAIESRMNVVEQRTDAKNRRGLLNRSARGNKSPLLKSMSFPPPSLAMFRSQAVRDIIARNKLEGAGSIACPNRECDSSMPMILCFRNQHFKWCHTHQKVIRPDTHECTDRMECYPVEGYNWQETHDEPNNTSSEPAISDGMDISFDQSDSEDGFNIDGKMAARMRSHFG</sequence>
<accession>A0A6A5VCF7</accession>
<gene>
    <name evidence="2" type="ORF">BU23DRAFT_567828</name>
</gene>
<organism evidence="2 3">
    <name type="scientific">Bimuria novae-zelandiae CBS 107.79</name>
    <dbReference type="NCBI Taxonomy" id="1447943"/>
    <lineage>
        <taxon>Eukaryota</taxon>
        <taxon>Fungi</taxon>
        <taxon>Dikarya</taxon>
        <taxon>Ascomycota</taxon>
        <taxon>Pezizomycotina</taxon>
        <taxon>Dothideomycetes</taxon>
        <taxon>Pleosporomycetidae</taxon>
        <taxon>Pleosporales</taxon>
        <taxon>Massarineae</taxon>
        <taxon>Didymosphaeriaceae</taxon>
        <taxon>Bimuria</taxon>
    </lineage>
</organism>
<dbReference type="EMBL" id="ML976677">
    <property type="protein sequence ID" value="KAF1974039.1"/>
    <property type="molecule type" value="Genomic_DNA"/>
</dbReference>
<evidence type="ECO:0000313" key="3">
    <source>
        <dbReference type="Proteomes" id="UP000800036"/>
    </source>
</evidence>
<evidence type="ECO:0000256" key="1">
    <source>
        <dbReference type="SAM" id="MobiDB-lite"/>
    </source>
</evidence>
<dbReference type="Proteomes" id="UP000800036">
    <property type="component" value="Unassembled WGS sequence"/>
</dbReference>
<feature type="region of interest" description="Disordered" evidence="1">
    <location>
        <begin position="184"/>
        <end position="205"/>
    </location>
</feature>
<reference evidence="2" key="1">
    <citation type="journal article" date="2020" name="Stud. Mycol.">
        <title>101 Dothideomycetes genomes: a test case for predicting lifestyles and emergence of pathogens.</title>
        <authorList>
            <person name="Haridas S."/>
            <person name="Albert R."/>
            <person name="Binder M."/>
            <person name="Bloem J."/>
            <person name="Labutti K."/>
            <person name="Salamov A."/>
            <person name="Andreopoulos B."/>
            <person name="Baker S."/>
            <person name="Barry K."/>
            <person name="Bills G."/>
            <person name="Bluhm B."/>
            <person name="Cannon C."/>
            <person name="Castanera R."/>
            <person name="Culley D."/>
            <person name="Daum C."/>
            <person name="Ezra D."/>
            <person name="Gonzalez J."/>
            <person name="Henrissat B."/>
            <person name="Kuo A."/>
            <person name="Liang C."/>
            <person name="Lipzen A."/>
            <person name="Lutzoni F."/>
            <person name="Magnuson J."/>
            <person name="Mondo S."/>
            <person name="Nolan M."/>
            <person name="Ohm R."/>
            <person name="Pangilinan J."/>
            <person name="Park H.-J."/>
            <person name="Ramirez L."/>
            <person name="Alfaro M."/>
            <person name="Sun H."/>
            <person name="Tritt A."/>
            <person name="Yoshinaga Y."/>
            <person name="Zwiers L.-H."/>
            <person name="Turgeon B."/>
            <person name="Goodwin S."/>
            <person name="Spatafora J."/>
            <person name="Crous P."/>
            <person name="Grigoriev I."/>
        </authorList>
    </citation>
    <scope>NUCLEOTIDE SEQUENCE</scope>
    <source>
        <strain evidence="2">CBS 107.79</strain>
    </source>
</reference>
<proteinExistence type="predicted"/>
<keyword evidence="3" id="KW-1185">Reference proteome</keyword>
<name>A0A6A5VCF7_9PLEO</name>
<evidence type="ECO:0000313" key="2">
    <source>
        <dbReference type="EMBL" id="KAF1974039.1"/>
    </source>
</evidence>
<dbReference type="AlphaFoldDB" id="A0A6A5VCF7"/>
<protein>
    <submittedName>
        <fullName evidence="2">Uncharacterized protein</fullName>
    </submittedName>
</protein>